<dbReference type="InterPro" id="IPR001680">
    <property type="entry name" value="WD40_rpt"/>
</dbReference>
<dbReference type="PANTHER" id="PTHR44321">
    <property type="entry name" value="TRANSDUCIN BETA-LIKE PROTEIN 2"/>
    <property type="match status" value="1"/>
</dbReference>
<dbReference type="GeneID" id="68094413"/>
<evidence type="ECO:0000256" key="1">
    <source>
        <dbReference type="PROSITE-ProRule" id="PRU00221"/>
    </source>
</evidence>
<keyword evidence="1" id="KW-0853">WD repeat</keyword>
<sequence>MSFLLLTALLATCVLLVFIYFNLQKSTTTTTTDQKQATTKDQPSTTTTTTAPSTSTETKKKQKGSSASPATASELEVIDHELLIVEASTIKAQKKTKIIDDDVIDMSTSKNYTAILKKSVKSVRVFRNELLVKDNKKFYDIEIGNINDYGTAIALNQEGDMLAVAIDYDNYVKIFKLNTSLTTSHQIHEKPYSLPPEKKMIKSLRFSPNGKYLVAQLYGCDDISIYNVKNQNAERETIKSGQLQNYMFCLTDSYLSVAGFSSTLKVFKTYFESTTEVDIDDSKKSKKKKEIVHISKGNTSTVVKHRELMGCKSSVSFVDIFNDKAIVTTTKDEIVRLFDLEEPERYVIAEADIKVLTNGVVSNFSQVFMCSESTFCGIGLNSEIVFFERDGKSFKLKQTIDKPVQSGASILVAQLNPKRKVLITSSSDAFIRLWKVPSQ</sequence>
<dbReference type="GO" id="GO:0005783">
    <property type="term" value="C:endoplasmic reticulum"/>
    <property type="evidence" value="ECO:0007669"/>
    <property type="project" value="TreeGrafter"/>
</dbReference>
<feature type="region of interest" description="Disordered" evidence="2">
    <location>
        <begin position="31"/>
        <end position="71"/>
    </location>
</feature>
<dbReference type="EMBL" id="PYSW02000014">
    <property type="protein sequence ID" value="KAG2386922.1"/>
    <property type="molecule type" value="Genomic_DNA"/>
</dbReference>
<dbReference type="GO" id="GO:0030968">
    <property type="term" value="P:endoplasmic reticulum unfolded protein response"/>
    <property type="evidence" value="ECO:0007669"/>
    <property type="project" value="TreeGrafter"/>
</dbReference>
<gene>
    <name evidence="3" type="ORF">C9374_001957</name>
</gene>
<organism evidence="3 4">
    <name type="scientific">Naegleria lovaniensis</name>
    <name type="common">Amoeba</name>
    <dbReference type="NCBI Taxonomy" id="51637"/>
    <lineage>
        <taxon>Eukaryota</taxon>
        <taxon>Discoba</taxon>
        <taxon>Heterolobosea</taxon>
        <taxon>Tetramitia</taxon>
        <taxon>Eutetramitia</taxon>
        <taxon>Vahlkampfiidae</taxon>
        <taxon>Naegleria</taxon>
    </lineage>
</organism>
<name>A0AA88KR03_NAELO</name>
<dbReference type="AlphaFoldDB" id="A0AA88KR03"/>
<feature type="compositionally biased region" description="Low complexity" evidence="2">
    <location>
        <begin position="31"/>
        <end position="56"/>
    </location>
</feature>
<dbReference type="Proteomes" id="UP000816034">
    <property type="component" value="Unassembled WGS sequence"/>
</dbReference>
<dbReference type="SUPFAM" id="SSF50978">
    <property type="entry name" value="WD40 repeat-like"/>
    <property type="match status" value="1"/>
</dbReference>
<evidence type="ECO:0000313" key="4">
    <source>
        <dbReference type="Proteomes" id="UP000816034"/>
    </source>
</evidence>
<dbReference type="PROSITE" id="PS50082">
    <property type="entry name" value="WD_REPEATS_2"/>
    <property type="match status" value="1"/>
</dbReference>
<feature type="repeat" description="WD" evidence="1">
    <location>
        <begin position="415"/>
        <end position="439"/>
    </location>
</feature>
<evidence type="ECO:0000256" key="2">
    <source>
        <dbReference type="SAM" id="MobiDB-lite"/>
    </source>
</evidence>
<dbReference type="PANTHER" id="PTHR44321:SF1">
    <property type="entry name" value="TRANSDUCIN BETA-LIKE PROTEIN 2"/>
    <property type="match status" value="1"/>
</dbReference>
<comment type="caution">
    <text evidence="3">The sequence shown here is derived from an EMBL/GenBank/DDBJ whole genome shotgun (WGS) entry which is preliminary data.</text>
</comment>
<dbReference type="SMART" id="SM00320">
    <property type="entry name" value="WD40"/>
    <property type="match status" value="3"/>
</dbReference>
<evidence type="ECO:0008006" key="5">
    <source>
        <dbReference type="Google" id="ProtNLM"/>
    </source>
</evidence>
<dbReference type="Gene3D" id="2.130.10.10">
    <property type="entry name" value="YVTN repeat-like/Quinoprotein amine dehydrogenase"/>
    <property type="match status" value="2"/>
</dbReference>
<keyword evidence="4" id="KW-1185">Reference proteome</keyword>
<dbReference type="RefSeq" id="XP_044550914.1">
    <property type="nucleotide sequence ID" value="XM_044691321.1"/>
</dbReference>
<protein>
    <recommendedName>
        <fullName evidence="5">WD40 repeat-containing protein</fullName>
    </recommendedName>
</protein>
<dbReference type="InterPro" id="IPR042410">
    <property type="entry name" value="WBSCR13"/>
</dbReference>
<dbReference type="InterPro" id="IPR015943">
    <property type="entry name" value="WD40/YVTN_repeat-like_dom_sf"/>
</dbReference>
<dbReference type="PROSITE" id="PS50294">
    <property type="entry name" value="WD_REPEATS_REGION"/>
    <property type="match status" value="1"/>
</dbReference>
<accession>A0AA88KR03</accession>
<dbReference type="InterPro" id="IPR036322">
    <property type="entry name" value="WD40_repeat_dom_sf"/>
</dbReference>
<evidence type="ECO:0000313" key="3">
    <source>
        <dbReference type="EMBL" id="KAG2386922.1"/>
    </source>
</evidence>
<reference evidence="3 4" key="1">
    <citation type="journal article" date="2018" name="BMC Genomics">
        <title>The genome of Naegleria lovaniensis, the basis for a comparative approach to unravel pathogenicity factors of the human pathogenic amoeba N. fowleri.</title>
        <authorList>
            <person name="Liechti N."/>
            <person name="Schurch N."/>
            <person name="Bruggmann R."/>
            <person name="Wittwer M."/>
        </authorList>
    </citation>
    <scope>NUCLEOTIDE SEQUENCE [LARGE SCALE GENOMIC DNA]</scope>
    <source>
        <strain evidence="3 4">ATCC 30569</strain>
    </source>
</reference>
<proteinExistence type="predicted"/>